<keyword evidence="1" id="KW-0238">DNA-binding</keyword>
<sequence>MSKLVCGVGVNDSDSPVYDCPYYARWAAMLNRCYGGRKASHDDCEVCEDWKTFSNFKDWMKNQDWEHLELDKDLRVPNSRTYSPDTCMFIPQRINTMFVGMRTPRGKYPIGVRKLGGKRNKPYSASCFYEGKRTYLGSFISPEEAAEAYLKHKQQLAYREAVNTSNPMLRDALLKYINSGELKI</sequence>
<keyword evidence="2" id="KW-1185">Reference proteome</keyword>
<gene>
    <name evidence="1" type="ORF">NVP1097O_40</name>
</gene>
<organism evidence="1 2">
    <name type="scientific">Vibrio phage 1.097.O._10N.286.49.B3</name>
    <dbReference type="NCBI Taxonomy" id="1881383"/>
    <lineage>
        <taxon>Viruses</taxon>
        <taxon>Duplodnaviria</taxon>
        <taxon>Heunggongvirae</taxon>
        <taxon>Uroviricota</taxon>
        <taxon>Caudoviricetes</taxon>
        <taxon>Schitoviridae</taxon>
        <taxon>Pontosvirinae</taxon>
        <taxon>Dorisvirus</taxon>
        <taxon>Dorisvirus 49B3</taxon>
    </lineage>
</organism>
<dbReference type="Proteomes" id="UP000259765">
    <property type="component" value="Segment"/>
</dbReference>
<reference evidence="1 2" key="1">
    <citation type="submission" date="2017-11" db="EMBL/GenBank/DDBJ databases">
        <title>A major lineage of nontailed dsDNA viruses as unrecognized killers of marine bacteria.</title>
        <authorList>
            <person name="Kauffman K.M."/>
            <person name="Hussain F.A."/>
            <person name="Yang J."/>
            <person name="Arevalo P."/>
            <person name="Brown J.M."/>
            <person name="Chang W.K."/>
            <person name="VanInsberghe D."/>
            <person name="Elsherbini J."/>
            <person name="Cutler M.B."/>
            <person name="Kelly L."/>
            <person name="Polz M.F."/>
        </authorList>
    </citation>
    <scope>NUCLEOTIDE SEQUENCE [LARGE SCALE GENOMIC DNA]</scope>
</reference>
<evidence type="ECO:0000313" key="1">
    <source>
        <dbReference type="EMBL" id="AUR87186.1"/>
    </source>
</evidence>
<dbReference type="SUPFAM" id="SSF54171">
    <property type="entry name" value="DNA-binding domain"/>
    <property type="match status" value="1"/>
</dbReference>
<protein>
    <submittedName>
        <fullName evidence="1">DNA-binding domain protein</fullName>
    </submittedName>
</protein>
<dbReference type="EMBL" id="MG592470">
    <property type="protein sequence ID" value="AUR87186.1"/>
    <property type="molecule type" value="Genomic_DNA"/>
</dbReference>
<dbReference type="InterPro" id="IPR016177">
    <property type="entry name" value="DNA-bd_dom_sf"/>
</dbReference>
<accession>A0A2I7R0K5</accession>
<name>A0A2I7R0K5_9CAUD</name>
<proteinExistence type="predicted"/>
<dbReference type="GO" id="GO:0003677">
    <property type="term" value="F:DNA binding"/>
    <property type="evidence" value="ECO:0007669"/>
    <property type="project" value="UniProtKB-KW"/>
</dbReference>
<evidence type="ECO:0000313" key="2">
    <source>
        <dbReference type="Proteomes" id="UP000259765"/>
    </source>
</evidence>